<dbReference type="PANTHER" id="PTHR11839">
    <property type="entry name" value="UDP/ADP-SUGAR PYROPHOSPHATASE"/>
    <property type="match status" value="1"/>
</dbReference>
<dbReference type="EMBL" id="FOQG01000018">
    <property type="protein sequence ID" value="SFJ11196.1"/>
    <property type="molecule type" value="Genomic_DNA"/>
</dbReference>
<sequence>MATPALRAPIADQPEAWPVVSTRDLHRDDWVMALRRDEVQRPGAPDEEPFGRLVLEHPGAVVVLALDEEDRALCLLQYRHPGQHRFVELPAGLIDGEDEEPVDVARRELREEAGLEAVEWGHLASAYSSPGISSELIHYFVARGLSEVDRDFTPHHEEADMEARWVPYAELYAAVLDGRISDGPMVLTVLMACARGHVSAPA</sequence>
<dbReference type="STRING" id="1005945.SAMN05216561_11870"/>
<organism evidence="3 4">
    <name type="scientific">Nocardioides psychrotolerans</name>
    <dbReference type="NCBI Taxonomy" id="1005945"/>
    <lineage>
        <taxon>Bacteria</taxon>
        <taxon>Bacillati</taxon>
        <taxon>Actinomycetota</taxon>
        <taxon>Actinomycetes</taxon>
        <taxon>Propionibacteriales</taxon>
        <taxon>Nocardioidaceae</taxon>
        <taxon>Nocardioides</taxon>
    </lineage>
</organism>
<dbReference type="RefSeq" id="WP_091116421.1">
    <property type="nucleotide sequence ID" value="NZ_BKAF01000022.1"/>
</dbReference>
<dbReference type="InterPro" id="IPR000086">
    <property type="entry name" value="NUDIX_hydrolase_dom"/>
</dbReference>
<dbReference type="Gene3D" id="3.90.79.10">
    <property type="entry name" value="Nucleoside Triphosphate Pyrophosphohydrolase"/>
    <property type="match status" value="1"/>
</dbReference>
<dbReference type="GO" id="GO:0005829">
    <property type="term" value="C:cytosol"/>
    <property type="evidence" value="ECO:0007669"/>
    <property type="project" value="TreeGrafter"/>
</dbReference>
<dbReference type="GO" id="GO:0016787">
    <property type="term" value="F:hydrolase activity"/>
    <property type="evidence" value="ECO:0007669"/>
    <property type="project" value="UniProtKB-KW"/>
</dbReference>
<reference evidence="3 4" key="1">
    <citation type="submission" date="2016-10" db="EMBL/GenBank/DDBJ databases">
        <authorList>
            <person name="de Groot N.N."/>
        </authorList>
    </citation>
    <scope>NUCLEOTIDE SEQUENCE [LARGE SCALE GENOMIC DNA]</scope>
    <source>
        <strain evidence="3 4">CGMCC 1.11156</strain>
    </source>
</reference>
<keyword evidence="1" id="KW-0378">Hydrolase</keyword>
<dbReference type="Pfam" id="PF00293">
    <property type="entry name" value="NUDIX"/>
    <property type="match status" value="1"/>
</dbReference>
<dbReference type="GO" id="GO:0006753">
    <property type="term" value="P:nucleoside phosphate metabolic process"/>
    <property type="evidence" value="ECO:0007669"/>
    <property type="project" value="TreeGrafter"/>
</dbReference>
<dbReference type="OrthoDB" id="9806150at2"/>
<dbReference type="PANTHER" id="PTHR11839:SF31">
    <property type="entry name" value="ADP-RIBOSE PYROPHOSPHATASE"/>
    <property type="match status" value="1"/>
</dbReference>
<proteinExistence type="predicted"/>
<dbReference type="GO" id="GO:0019693">
    <property type="term" value="P:ribose phosphate metabolic process"/>
    <property type="evidence" value="ECO:0007669"/>
    <property type="project" value="TreeGrafter"/>
</dbReference>
<accession>A0A1I3NR38</accession>
<keyword evidence="4" id="KW-1185">Reference proteome</keyword>
<protein>
    <submittedName>
        <fullName evidence="3">ADP-ribose pyrophosphatase</fullName>
    </submittedName>
</protein>
<feature type="domain" description="Nudix hydrolase" evidence="2">
    <location>
        <begin position="55"/>
        <end position="188"/>
    </location>
</feature>
<gene>
    <name evidence="3" type="ORF">SAMN05216561_11870</name>
</gene>
<evidence type="ECO:0000313" key="3">
    <source>
        <dbReference type="EMBL" id="SFJ11196.1"/>
    </source>
</evidence>
<evidence type="ECO:0000313" key="4">
    <source>
        <dbReference type="Proteomes" id="UP000198649"/>
    </source>
</evidence>
<dbReference type="SUPFAM" id="SSF55811">
    <property type="entry name" value="Nudix"/>
    <property type="match status" value="1"/>
</dbReference>
<dbReference type="InterPro" id="IPR015797">
    <property type="entry name" value="NUDIX_hydrolase-like_dom_sf"/>
</dbReference>
<dbReference type="AlphaFoldDB" id="A0A1I3NR38"/>
<evidence type="ECO:0000259" key="2">
    <source>
        <dbReference type="PROSITE" id="PS51462"/>
    </source>
</evidence>
<name>A0A1I3NR38_9ACTN</name>
<evidence type="ECO:0000256" key="1">
    <source>
        <dbReference type="ARBA" id="ARBA00022801"/>
    </source>
</evidence>
<dbReference type="Proteomes" id="UP000198649">
    <property type="component" value="Unassembled WGS sequence"/>
</dbReference>
<dbReference type="PROSITE" id="PS51462">
    <property type="entry name" value="NUDIX"/>
    <property type="match status" value="1"/>
</dbReference>